<dbReference type="Gramene" id="KOM48632">
    <property type="protein sequence ID" value="KOM48632"/>
    <property type="gene ID" value="LR48_Vigan07g233600"/>
</dbReference>
<reference evidence="2" key="1">
    <citation type="journal article" date="2015" name="Proc. Natl. Acad. Sci. U.S.A.">
        <title>Genome sequencing of adzuki bean (Vigna angularis) provides insight into high starch and low fat accumulation and domestication.</title>
        <authorList>
            <person name="Yang K."/>
            <person name="Tian Z."/>
            <person name="Chen C."/>
            <person name="Luo L."/>
            <person name="Zhao B."/>
            <person name="Wang Z."/>
            <person name="Yu L."/>
            <person name="Li Y."/>
            <person name="Sun Y."/>
            <person name="Li W."/>
            <person name="Chen Y."/>
            <person name="Li Y."/>
            <person name="Zhang Y."/>
            <person name="Ai D."/>
            <person name="Zhao J."/>
            <person name="Shang C."/>
            <person name="Ma Y."/>
            <person name="Wu B."/>
            <person name="Wang M."/>
            <person name="Gao L."/>
            <person name="Sun D."/>
            <person name="Zhang P."/>
            <person name="Guo F."/>
            <person name="Wang W."/>
            <person name="Li Y."/>
            <person name="Wang J."/>
            <person name="Varshney R.K."/>
            <person name="Wang J."/>
            <person name="Ling H.Q."/>
            <person name="Wan P."/>
        </authorList>
    </citation>
    <scope>NUCLEOTIDE SEQUENCE</scope>
    <source>
        <strain evidence="2">cv. Jingnong 6</strain>
    </source>
</reference>
<evidence type="ECO:0000313" key="2">
    <source>
        <dbReference type="Proteomes" id="UP000053144"/>
    </source>
</evidence>
<gene>
    <name evidence="1" type="ORF">LR48_Vigan07g233600</name>
</gene>
<dbReference type="Proteomes" id="UP000053144">
    <property type="component" value="Chromosome 7"/>
</dbReference>
<proteinExistence type="predicted"/>
<name>A0A0L9V1A4_PHAAN</name>
<sequence>MPTNFRLVRPRTTPYWERLGFDTTLNHDSNTHTTHPDWYNCRTIGRLCTCVVQLALPNTMQGGKGVGEACGSRGMPLLWRDGSGH</sequence>
<evidence type="ECO:0000313" key="1">
    <source>
        <dbReference type="EMBL" id="KOM48632.1"/>
    </source>
</evidence>
<dbReference type="EMBL" id="CM003377">
    <property type="protein sequence ID" value="KOM48632.1"/>
    <property type="molecule type" value="Genomic_DNA"/>
</dbReference>
<accession>A0A0L9V1A4</accession>
<protein>
    <submittedName>
        <fullName evidence="1">Uncharacterized protein</fullName>
    </submittedName>
</protein>
<dbReference type="AlphaFoldDB" id="A0A0L9V1A4"/>
<organism evidence="1 2">
    <name type="scientific">Phaseolus angularis</name>
    <name type="common">Azuki bean</name>
    <name type="synonym">Vigna angularis</name>
    <dbReference type="NCBI Taxonomy" id="3914"/>
    <lineage>
        <taxon>Eukaryota</taxon>
        <taxon>Viridiplantae</taxon>
        <taxon>Streptophyta</taxon>
        <taxon>Embryophyta</taxon>
        <taxon>Tracheophyta</taxon>
        <taxon>Spermatophyta</taxon>
        <taxon>Magnoliopsida</taxon>
        <taxon>eudicotyledons</taxon>
        <taxon>Gunneridae</taxon>
        <taxon>Pentapetalae</taxon>
        <taxon>rosids</taxon>
        <taxon>fabids</taxon>
        <taxon>Fabales</taxon>
        <taxon>Fabaceae</taxon>
        <taxon>Papilionoideae</taxon>
        <taxon>50 kb inversion clade</taxon>
        <taxon>NPAAA clade</taxon>
        <taxon>indigoferoid/millettioid clade</taxon>
        <taxon>Phaseoleae</taxon>
        <taxon>Vigna</taxon>
    </lineage>
</organism>